<dbReference type="GO" id="GO:0005179">
    <property type="term" value="F:hormone activity"/>
    <property type="evidence" value="ECO:0007669"/>
    <property type="project" value="UniProtKB-KW"/>
</dbReference>
<keyword evidence="6 9" id="KW-0732">Signal</keyword>
<evidence type="ECO:0000259" key="10">
    <source>
        <dbReference type="Pfam" id="PF00473"/>
    </source>
</evidence>
<accession>A0A7J8EB05</accession>
<evidence type="ECO:0000256" key="9">
    <source>
        <dbReference type="SAM" id="SignalP"/>
    </source>
</evidence>
<dbReference type="PANTHER" id="PTHR17575">
    <property type="entry name" value="UROCORTIN-2 AND 3"/>
    <property type="match status" value="1"/>
</dbReference>
<dbReference type="Proteomes" id="UP000593571">
    <property type="component" value="Unassembled WGS sequence"/>
</dbReference>
<evidence type="ECO:0000256" key="1">
    <source>
        <dbReference type="ARBA" id="ARBA00004613"/>
    </source>
</evidence>
<dbReference type="InterPro" id="IPR000187">
    <property type="entry name" value="CRF"/>
</dbReference>
<dbReference type="PANTHER" id="PTHR17575:SF1">
    <property type="entry name" value="UROCORTIN-3"/>
    <property type="match status" value="1"/>
</dbReference>
<dbReference type="AlphaFoldDB" id="A0A7J8EB05"/>
<keyword evidence="5" id="KW-0372">Hormone</keyword>
<feature type="region of interest" description="Disordered" evidence="8">
    <location>
        <begin position="40"/>
        <end position="113"/>
    </location>
</feature>
<feature type="compositionally biased region" description="Basic and acidic residues" evidence="8">
    <location>
        <begin position="71"/>
        <end position="84"/>
    </location>
</feature>
<dbReference type="InterPro" id="IPR024270">
    <property type="entry name" value="Urocortin_II/III"/>
</dbReference>
<evidence type="ECO:0000256" key="3">
    <source>
        <dbReference type="ARBA" id="ARBA00011328"/>
    </source>
</evidence>
<comment type="subcellular location">
    <subcellularLocation>
        <location evidence="1">Secreted</location>
    </subcellularLocation>
</comment>
<proteinExistence type="inferred from homology"/>
<dbReference type="OrthoDB" id="9949770at2759"/>
<organism evidence="11 12">
    <name type="scientific">Rousettus aegyptiacus</name>
    <name type="common">Egyptian fruit bat</name>
    <name type="synonym">Pteropus aegyptiacus</name>
    <dbReference type="NCBI Taxonomy" id="9407"/>
    <lineage>
        <taxon>Eukaryota</taxon>
        <taxon>Metazoa</taxon>
        <taxon>Chordata</taxon>
        <taxon>Craniata</taxon>
        <taxon>Vertebrata</taxon>
        <taxon>Euteleostomi</taxon>
        <taxon>Mammalia</taxon>
        <taxon>Eutheria</taxon>
        <taxon>Laurasiatheria</taxon>
        <taxon>Chiroptera</taxon>
        <taxon>Yinpterochiroptera</taxon>
        <taxon>Pteropodoidea</taxon>
        <taxon>Pteropodidae</taxon>
        <taxon>Rousettinae</taxon>
        <taxon>Rousettus</taxon>
    </lineage>
</organism>
<dbReference type="Pfam" id="PF00473">
    <property type="entry name" value="CRF"/>
    <property type="match status" value="1"/>
</dbReference>
<keyword evidence="12" id="KW-1185">Reference proteome</keyword>
<feature type="chain" id="PRO_5029548947" evidence="9">
    <location>
        <begin position="22"/>
        <end position="156"/>
    </location>
</feature>
<reference evidence="11 12" key="1">
    <citation type="journal article" date="2020" name="Nature">
        <title>Six reference-quality genomes reveal evolution of bat adaptations.</title>
        <authorList>
            <person name="Jebb D."/>
            <person name="Huang Z."/>
            <person name="Pippel M."/>
            <person name="Hughes G.M."/>
            <person name="Lavrichenko K."/>
            <person name="Devanna P."/>
            <person name="Winkler S."/>
            <person name="Jermiin L.S."/>
            <person name="Skirmuntt E.C."/>
            <person name="Katzourakis A."/>
            <person name="Burkitt-Gray L."/>
            <person name="Ray D.A."/>
            <person name="Sullivan K.A.M."/>
            <person name="Roscito J.G."/>
            <person name="Kirilenko B.M."/>
            <person name="Davalos L.M."/>
            <person name="Corthals A.P."/>
            <person name="Power M.L."/>
            <person name="Jones G."/>
            <person name="Ransome R.D."/>
            <person name="Dechmann D.K.N."/>
            <person name="Locatelli A.G."/>
            <person name="Puechmaille S.J."/>
            <person name="Fedrigo O."/>
            <person name="Jarvis E.D."/>
            <person name="Hiller M."/>
            <person name="Vernes S.C."/>
            <person name="Myers E.W."/>
            <person name="Teeling E.C."/>
        </authorList>
    </citation>
    <scope>NUCLEOTIDE SEQUENCE [LARGE SCALE GENOMIC DNA]</scope>
    <source>
        <strain evidence="11">MRouAeg1</strain>
        <tissue evidence="11">Muscle</tissue>
    </source>
</reference>
<feature type="compositionally biased region" description="Low complexity" evidence="8">
    <location>
        <begin position="98"/>
        <end position="113"/>
    </location>
</feature>
<name>A0A7J8EB05_ROUAE</name>
<evidence type="ECO:0000256" key="7">
    <source>
        <dbReference type="ARBA" id="ARBA00025160"/>
    </source>
</evidence>
<feature type="domain" description="Corticotropin-releasing factor" evidence="10">
    <location>
        <begin position="117"/>
        <end position="153"/>
    </location>
</feature>
<dbReference type="GO" id="GO:0051431">
    <property type="term" value="F:corticotropin-releasing hormone receptor 2 binding"/>
    <property type="evidence" value="ECO:0007669"/>
    <property type="project" value="InterPro"/>
</dbReference>
<protein>
    <submittedName>
        <fullName evidence="11">Urocortin 3</fullName>
    </submittedName>
</protein>
<gene>
    <name evidence="11" type="ORF">HJG63_020264</name>
</gene>
<keyword evidence="4" id="KW-0964">Secreted</keyword>
<dbReference type="EMBL" id="JACASE010000010">
    <property type="protein sequence ID" value="KAF6432667.1"/>
    <property type="molecule type" value="Genomic_DNA"/>
</dbReference>
<dbReference type="GO" id="GO:0005615">
    <property type="term" value="C:extracellular space"/>
    <property type="evidence" value="ECO:0007669"/>
    <property type="project" value="InterPro"/>
</dbReference>
<dbReference type="GO" id="GO:0007189">
    <property type="term" value="P:adenylate cyclase-activating G protein-coupled receptor signaling pathway"/>
    <property type="evidence" value="ECO:0007669"/>
    <property type="project" value="TreeGrafter"/>
</dbReference>
<dbReference type="GO" id="GO:0009755">
    <property type="term" value="P:hormone-mediated signaling pathway"/>
    <property type="evidence" value="ECO:0007669"/>
    <property type="project" value="TreeGrafter"/>
</dbReference>
<sequence>MLLPAHVLLLLLLGAPRTGLAQKSSRAEAMSRCCLGTAPTEAGRRRLEEPPLLSERGPSYLPGQGAASGEAEQRSQAEDKDKRTSPAGPRSRPPPQAQPRGRPQQGGAQPAGRAKLTLSLDVPTNIMNILFNIAKAKHLRAQAAANAHLMAQVGRK</sequence>
<dbReference type="GO" id="GO:0031669">
    <property type="term" value="P:cellular response to nutrient levels"/>
    <property type="evidence" value="ECO:0007669"/>
    <property type="project" value="TreeGrafter"/>
</dbReference>
<dbReference type="GO" id="GO:0007586">
    <property type="term" value="P:digestion"/>
    <property type="evidence" value="ECO:0007669"/>
    <property type="project" value="InterPro"/>
</dbReference>
<comment type="function">
    <text evidence="7">Suppresses food intake, delays gastric emptying and decreases heat-induced edema. Might represent an endogenous ligand for maintaining homeostasis after stress.</text>
</comment>
<comment type="caution">
    <text evidence="11">The sequence shown here is derived from an EMBL/GenBank/DDBJ whole genome shotgun (WGS) entry which is preliminary data.</text>
</comment>
<feature type="signal peptide" evidence="9">
    <location>
        <begin position="1"/>
        <end position="21"/>
    </location>
</feature>
<evidence type="ECO:0000313" key="11">
    <source>
        <dbReference type="EMBL" id="KAF6432667.1"/>
    </source>
</evidence>
<comment type="subunit">
    <text evidence="3">Binds with high affinity to CRF receptors 2-alpha and 2-beta.</text>
</comment>
<evidence type="ECO:0000256" key="2">
    <source>
        <dbReference type="ARBA" id="ARBA00009287"/>
    </source>
</evidence>
<comment type="similarity">
    <text evidence="2">Belongs to the sauvagine/corticotropin-releasing factor/urotensin I family.</text>
</comment>
<evidence type="ECO:0000256" key="8">
    <source>
        <dbReference type="SAM" id="MobiDB-lite"/>
    </source>
</evidence>
<evidence type="ECO:0000313" key="12">
    <source>
        <dbReference type="Proteomes" id="UP000593571"/>
    </source>
</evidence>
<evidence type="ECO:0000256" key="6">
    <source>
        <dbReference type="ARBA" id="ARBA00022729"/>
    </source>
</evidence>
<evidence type="ECO:0000256" key="5">
    <source>
        <dbReference type="ARBA" id="ARBA00022702"/>
    </source>
</evidence>
<evidence type="ECO:0000256" key="4">
    <source>
        <dbReference type="ARBA" id="ARBA00022525"/>
    </source>
</evidence>